<evidence type="ECO:0000313" key="4">
    <source>
        <dbReference type="Proteomes" id="UP001206925"/>
    </source>
</evidence>
<keyword evidence="4" id="KW-1185">Reference proteome</keyword>
<name>A0AAD5CE39_AMBAR</name>
<dbReference type="EMBL" id="JAMZMK010008720">
    <property type="protein sequence ID" value="KAI7738801.1"/>
    <property type="molecule type" value="Genomic_DNA"/>
</dbReference>
<gene>
    <name evidence="3" type="ORF">M8C21_021098</name>
</gene>
<dbReference type="Pfam" id="PF09807">
    <property type="entry name" value="ELP6"/>
    <property type="match status" value="1"/>
</dbReference>
<dbReference type="GO" id="GO:0033588">
    <property type="term" value="C:elongator holoenzyme complex"/>
    <property type="evidence" value="ECO:0007669"/>
    <property type="project" value="InterPro"/>
</dbReference>
<dbReference type="Proteomes" id="UP001206925">
    <property type="component" value="Unassembled WGS sequence"/>
</dbReference>
<protein>
    <recommendedName>
        <fullName evidence="5">Elongator complex protein 6</fullName>
    </recommendedName>
</protein>
<comment type="caution">
    <text evidence="3">The sequence shown here is derived from an EMBL/GenBank/DDBJ whole genome shotgun (WGS) entry which is preliminary data.</text>
</comment>
<dbReference type="CDD" id="cd19495">
    <property type="entry name" value="Elp6"/>
    <property type="match status" value="1"/>
</dbReference>
<dbReference type="GO" id="GO:0002098">
    <property type="term" value="P:tRNA wobble uridine modification"/>
    <property type="evidence" value="ECO:0007669"/>
    <property type="project" value="InterPro"/>
</dbReference>
<proteinExistence type="inferred from homology"/>
<reference evidence="3" key="1">
    <citation type="submission" date="2022-06" db="EMBL/GenBank/DDBJ databases">
        <title>Uncovering the hologenomic basis of an extraordinary plant invasion.</title>
        <authorList>
            <person name="Bieker V.C."/>
            <person name="Martin M.D."/>
            <person name="Gilbert T."/>
            <person name="Hodgins K."/>
            <person name="Battlay P."/>
            <person name="Petersen B."/>
            <person name="Wilson J."/>
        </authorList>
    </citation>
    <scope>NUCLEOTIDE SEQUENCE</scope>
    <source>
        <strain evidence="3">AA19_3_7</strain>
        <tissue evidence="3">Leaf</tissue>
    </source>
</reference>
<dbReference type="PANTHER" id="PTHR16184">
    <property type="entry name" value="ELONGATOR COMPLEX PROTEIN 6"/>
    <property type="match status" value="1"/>
</dbReference>
<dbReference type="PANTHER" id="PTHR16184:SF6">
    <property type="entry name" value="ELONGATOR COMPLEX PROTEIN 6"/>
    <property type="match status" value="1"/>
</dbReference>
<dbReference type="InterPro" id="IPR027417">
    <property type="entry name" value="P-loop_NTPase"/>
</dbReference>
<accession>A0AAD5CE39</accession>
<dbReference type="AlphaFoldDB" id="A0AAD5CE39"/>
<evidence type="ECO:0000256" key="1">
    <source>
        <dbReference type="ARBA" id="ARBA00005043"/>
    </source>
</evidence>
<dbReference type="InterPro" id="IPR018627">
    <property type="entry name" value="ELP6"/>
</dbReference>
<evidence type="ECO:0000313" key="3">
    <source>
        <dbReference type="EMBL" id="KAI7738801.1"/>
    </source>
</evidence>
<comment type="pathway">
    <text evidence="1">tRNA modification; 5-methoxycarbonylmethyl-2-thiouridine-tRNA biosynthesis.</text>
</comment>
<organism evidence="3 4">
    <name type="scientific">Ambrosia artemisiifolia</name>
    <name type="common">Common ragweed</name>
    <dbReference type="NCBI Taxonomy" id="4212"/>
    <lineage>
        <taxon>Eukaryota</taxon>
        <taxon>Viridiplantae</taxon>
        <taxon>Streptophyta</taxon>
        <taxon>Embryophyta</taxon>
        <taxon>Tracheophyta</taxon>
        <taxon>Spermatophyta</taxon>
        <taxon>Magnoliopsida</taxon>
        <taxon>eudicotyledons</taxon>
        <taxon>Gunneridae</taxon>
        <taxon>Pentapetalae</taxon>
        <taxon>asterids</taxon>
        <taxon>campanulids</taxon>
        <taxon>Asterales</taxon>
        <taxon>Asteraceae</taxon>
        <taxon>Asteroideae</taxon>
        <taxon>Heliantheae alliance</taxon>
        <taxon>Heliantheae</taxon>
        <taxon>Ambrosia</taxon>
    </lineage>
</organism>
<dbReference type="Gene3D" id="3.40.50.300">
    <property type="entry name" value="P-loop containing nucleotide triphosphate hydrolases"/>
    <property type="match status" value="1"/>
</dbReference>
<evidence type="ECO:0000256" key="2">
    <source>
        <dbReference type="ARBA" id="ARBA00008837"/>
    </source>
</evidence>
<evidence type="ECO:0008006" key="5">
    <source>
        <dbReference type="Google" id="ProtNLM"/>
    </source>
</evidence>
<comment type="similarity">
    <text evidence="2">Belongs to the ELP6 family.</text>
</comment>
<sequence>MNRPATLLDDALTLDDDEPIQKGRLILVEDCVETSGAFVLHHLIKRFLSSSDNIILFVAFSHPFSHYDRILRKMGCNLAAQRENKRLLFFDMLMLECPADLAFVFNLWMIDDGVEGGLIALYGNIYKAVEVNSSNKNITVMIDDISLLEVAANGSTKDVLNFMHYCHTLTTQFGCTIITVLHEDIYSSGDEFTFPLQMEYLADITIKTEPLITGLAADVHGQLTILDKGTIGRSGSMKGKIHNFRYKIKENNRLF</sequence>